<proteinExistence type="predicted"/>
<dbReference type="EMBL" id="JAHUZN010000002">
    <property type="protein sequence ID" value="KAG8500497.1"/>
    <property type="molecule type" value="Genomic_DNA"/>
</dbReference>
<keyword evidence="3" id="KW-1185">Reference proteome</keyword>
<dbReference type="PANTHER" id="PTHR33710:SF71">
    <property type="entry name" value="ENDONUCLEASE_EXONUCLEASE_PHOSPHATASE DOMAIN-CONTAINING PROTEIN"/>
    <property type="match status" value="1"/>
</dbReference>
<dbReference type="GO" id="GO:0003824">
    <property type="term" value="F:catalytic activity"/>
    <property type="evidence" value="ECO:0007669"/>
    <property type="project" value="InterPro"/>
</dbReference>
<dbReference type="AlphaFoldDB" id="A0A8J6D6M5"/>
<dbReference type="InterPro" id="IPR036691">
    <property type="entry name" value="Endo/exonu/phosph_ase_sf"/>
</dbReference>
<dbReference type="SUPFAM" id="SSF56219">
    <property type="entry name" value="DNase I-like"/>
    <property type="match status" value="1"/>
</dbReference>
<protein>
    <recommendedName>
        <fullName evidence="1">Endonuclease/exonuclease/phosphatase domain-containing protein</fullName>
    </recommendedName>
</protein>
<dbReference type="Pfam" id="PF03372">
    <property type="entry name" value="Exo_endo_phos"/>
    <property type="match status" value="1"/>
</dbReference>
<comment type="caution">
    <text evidence="2">The sequence shown here is derived from an EMBL/GenBank/DDBJ whole genome shotgun (WGS) entry which is preliminary data.</text>
</comment>
<organism evidence="2 3">
    <name type="scientific">Gossypium anomalum</name>
    <dbReference type="NCBI Taxonomy" id="47600"/>
    <lineage>
        <taxon>Eukaryota</taxon>
        <taxon>Viridiplantae</taxon>
        <taxon>Streptophyta</taxon>
        <taxon>Embryophyta</taxon>
        <taxon>Tracheophyta</taxon>
        <taxon>Spermatophyta</taxon>
        <taxon>Magnoliopsida</taxon>
        <taxon>eudicotyledons</taxon>
        <taxon>Gunneridae</taxon>
        <taxon>Pentapetalae</taxon>
        <taxon>rosids</taxon>
        <taxon>malvids</taxon>
        <taxon>Malvales</taxon>
        <taxon>Malvaceae</taxon>
        <taxon>Malvoideae</taxon>
        <taxon>Gossypium</taxon>
    </lineage>
</organism>
<dbReference type="Proteomes" id="UP000701853">
    <property type="component" value="Chromosome 2"/>
</dbReference>
<feature type="domain" description="Endonuclease/exonuclease/phosphatase" evidence="1">
    <location>
        <begin position="40"/>
        <end position="182"/>
    </location>
</feature>
<accession>A0A8J6D6M5</accession>
<name>A0A8J6D6M5_9ROSI</name>
<sequence>MEMVRLKCGFVNGIDIASNGLRGGLSLGWTGSSLVSLRSYSQLHVDVDIHDNENGETWRFTRFYENPDERYKRSFWELLWQLDNDPGSPWIVLGDFNEITSSFEKKGGRLRSERQMADFCNALEDCRLNDLGYVGQWFTWERGRFRSTNIRERLDRGVTSLNWMNLFPSYSITHLSHSFSDHCPVFMNTVGNLGRCESVGNKLFRFEAKWCLDESFEAIVQQAWADPLVSVPDKLANAGKHFQF</sequence>
<evidence type="ECO:0000259" key="1">
    <source>
        <dbReference type="Pfam" id="PF03372"/>
    </source>
</evidence>
<gene>
    <name evidence="2" type="ORF">CXB51_002739</name>
</gene>
<reference evidence="2 3" key="1">
    <citation type="journal article" date="2021" name="bioRxiv">
        <title>The Gossypium anomalum genome as a resource for cotton improvement and evolutionary analysis of hybrid incompatibility.</title>
        <authorList>
            <person name="Grover C.E."/>
            <person name="Yuan D."/>
            <person name="Arick M.A."/>
            <person name="Miller E.R."/>
            <person name="Hu G."/>
            <person name="Peterson D.G."/>
            <person name="Wendel J.F."/>
            <person name="Udall J.A."/>
        </authorList>
    </citation>
    <scope>NUCLEOTIDE SEQUENCE [LARGE SCALE GENOMIC DNA]</scope>
    <source>
        <strain evidence="2">JFW-Udall</strain>
        <tissue evidence="2">Leaf</tissue>
    </source>
</reference>
<dbReference type="PANTHER" id="PTHR33710">
    <property type="entry name" value="BNAC02G09200D PROTEIN"/>
    <property type="match status" value="1"/>
</dbReference>
<evidence type="ECO:0000313" key="3">
    <source>
        <dbReference type="Proteomes" id="UP000701853"/>
    </source>
</evidence>
<dbReference type="OrthoDB" id="1750221at2759"/>
<dbReference type="Gene3D" id="3.60.10.10">
    <property type="entry name" value="Endonuclease/exonuclease/phosphatase"/>
    <property type="match status" value="1"/>
</dbReference>
<evidence type="ECO:0000313" key="2">
    <source>
        <dbReference type="EMBL" id="KAG8500497.1"/>
    </source>
</evidence>
<dbReference type="InterPro" id="IPR005135">
    <property type="entry name" value="Endo/exonuclease/phosphatase"/>
</dbReference>